<reference evidence="8" key="1">
    <citation type="submission" date="2017-08" db="EMBL/GenBank/DDBJ databases">
        <title>A dynamic microbial community with high functional redundancy inhabits the cold, oxic subseafloor aquifer.</title>
        <authorList>
            <person name="Tully B.J."/>
            <person name="Wheat C.G."/>
            <person name="Glazer B.T."/>
            <person name="Huber J.A."/>
        </authorList>
    </citation>
    <scope>NUCLEOTIDE SEQUENCE [LARGE SCALE GENOMIC DNA]</scope>
</reference>
<comment type="function">
    <text evidence="5">Part of the Tol-Pal system, which plays a role in outer membrane invagination during cell division and is important for maintaining outer membrane integrity.</text>
</comment>
<evidence type="ECO:0000256" key="1">
    <source>
        <dbReference type="ARBA" id="ARBA00004418"/>
    </source>
</evidence>
<gene>
    <name evidence="5 7" type="primary">tolB</name>
    <name evidence="7" type="ORF">COA96_00020</name>
</gene>
<feature type="signal peptide" evidence="5">
    <location>
        <begin position="1"/>
        <end position="19"/>
    </location>
</feature>
<dbReference type="EMBL" id="NVVJ01000001">
    <property type="protein sequence ID" value="PCJ28746.1"/>
    <property type="molecule type" value="Genomic_DNA"/>
</dbReference>
<comment type="caution">
    <text evidence="7">The sequence shown here is derived from an EMBL/GenBank/DDBJ whole genome shotgun (WGS) entry which is preliminary data.</text>
</comment>
<keyword evidence="3 5" id="KW-0732">Signal</keyword>
<dbReference type="GO" id="GO:0042597">
    <property type="term" value="C:periplasmic space"/>
    <property type="evidence" value="ECO:0007669"/>
    <property type="project" value="UniProtKB-SubCell"/>
</dbReference>
<evidence type="ECO:0000313" key="7">
    <source>
        <dbReference type="EMBL" id="PCJ28746.1"/>
    </source>
</evidence>
<proteinExistence type="inferred from homology"/>
<evidence type="ECO:0000256" key="3">
    <source>
        <dbReference type="ARBA" id="ARBA00022729"/>
    </source>
</evidence>
<dbReference type="InterPro" id="IPR014167">
    <property type="entry name" value="Tol-Pal_TolB"/>
</dbReference>
<dbReference type="PANTHER" id="PTHR36842:SF1">
    <property type="entry name" value="PROTEIN TOLB"/>
    <property type="match status" value="1"/>
</dbReference>
<dbReference type="GO" id="GO:0051301">
    <property type="term" value="P:cell division"/>
    <property type="evidence" value="ECO:0007669"/>
    <property type="project" value="UniProtKB-UniRule"/>
</dbReference>
<dbReference type="AlphaFoldDB" id="A0A2A5BCK0"/>
<dbReference type="HAMAP" id="MF_00671">
    <property type="entry name" value="TolB"/>
    <property type="match status" value="1"/>
</dbReference>
<dbReference type="NCBIfam" id="TIGR02800">
    <property type="entry name" value="propeller_TolB"/>
    <property type="match status" value="1"/>
</dbReference>
<feature type="chain" id="PRO_5013407074" description="Tol-Pal system protein TolB" evidence="5">
    <location>
        <begin position="20"/>
        <end position="435"/>
    </location>
</feature>
<keyword evidence="5" id="KW-0132">Cell division</keyword>
<dbReference type="Pfam" id="PF04052">
    <property type="entry name" value="TolB_N"/>
    <property type="match status" value="1"/>
</dbReference>
<sequence length="435" mass="48666" precursor="true">MRAVLVSAFICLLPYVANAELSIQITQGVDNPIPIAIVPFSWEGSGVLSEDVAQIVMNDLEQVGEFRSLSRSNMLSMPSEERDVYYRDWDILAQDYLLVGKINRAPGSQLVQVQYEFFDINRELKLAGEVLTGSVAQLRDIGHEISNVVFEHVTGTRGAFTTQILYVVADYVSPELTNFRLEKSDYDGQRAQVLLESPEPIMSPSWSPTGLDVAYVSFETDFPRIYIQNIATGQRRQITNYPNINSSPEWSPDGTKLAMVLSKGGSPDIYVQDLNTNELIQITDHPLIDTEPSWTVDGRSIVFMSERSGQPQIYQIELGAQSYEVERLTFGCFQCLNATFLPDGVNLVHVRRETRQSPNYQIAVINIETDRLITLTETSLDESPSVAPNGSMIMYATKFNGRGVLDAVSIDGRVKFRLPSTQGDVREPSWSPFLN</sequence>
<dbReference type="PANTHER" id="PTHR36842">
    <property type="entry name" value="PROTEIN TOLB HOMOLOG"/>
    <property type="match status" value="1"/>
</dbReference>
<name>A0A2A5BCK0_9GAMM</name>
<evidence type="ECO:0000256" key="5">
    <source>
        <dbReference type="HAMAP-Rule" id="MF_00671"/>
    </source>
</evidence>
<dbReference type="SUPFAM" id="SSF52964">
    <property type="entry name" value="TolB, N-terminal domain"/>
    <property type="match status" value="1"/>
</dbReference>
<comment type="subunit">
    <text evidence="5">The Tol-Pal system is composed of five core proteins: the inner membrane proteins TolA, TolQ and TolR, the periplasmic protein TolB and the outer membrane protein Pal. They form a network linking the inner and outer membranes and the peptidoglycan layer.</text>
</comment>
<dbReference type="GO" id="GO:0017038">
    <property type="term" value="P:protein import"/>
    <property type="evidence" value="ECO:0007669"/>
    <property type="project" value="InterPro"/>
</dbReference>
<comment type="subcellular location">
    <subcellularLocation>
        <location evidence="1 5">Periplasm</location>
    </subcellularLocation>
</comment>
<accession>A0A2A5BCK0</accession>
<dbReference type="SUPFAM" id="SSF69304">
    <property type="entry name" value="Tricorn protease N-terminal domain"/>
    <property type="match status" value="1"/>
</dbReference>
<feature type="domain" description="TolB N-terminal" evidence="6">
    <location>
        <begin position="21"/>
        <end position="123"/>
    </location>
</feature>
<dbReference type="InterPro" id="IPR007195">
    <property type="entry name" value="TolB_N"/>
</dbReference>
<comment type="similarity">
    <text evidence="2 5">Belongs to the TolB family.</text>
</comment>
<dbReference type="InterPro" id="IPR011659">
    <property type="entry name" value="WD40"/>
</dbReference>
<dbReference type="InterPro" id="IPR011042">
    <property type="entry name" value="6-blade_b-propeller_TolB-like"/>
</dbReference>
<dbReference type="Gene3D" id="2.120.10.30">
    <property type="entry name" value="TolB, C-terminal domain"/>
    <property type="match status" value="1"/>
</dbReference>
<dbReference type="Proteomes" id="UP000218327">
    <property type="component" value="Unassembled WGS sequence"/>
</dbReference>
<dbReference type="Pfam" id="PF07676">
    <property type="entry name" value="PD40"/>
    <property type="match status" value="3"/>
</dbReference>
<protein>
    <recommendedName>
        <fullName evidence="5">Tol-Pal system protein TolB</fullName>
    </recommendedName>
</protein>
<organism evidence="7 8">
    <name type="scientific">SAR86 cluster bacterium</name>
    <dbReference type="NCBI Taxonomy" id="2030880"/>
    <lineage>
        <taxon>Bacteria</taxon>
        <taxon>Pseudomonadati</taxon>
        <taxon>Pseudomonadota</taxon>
        <taxon>Gammaproteobacteria</taxon>
        <taxon>SAR86 cluster</taxon>
    </lineage>
</organism>
<evidence type="ECO:0000313" key="8">
    <source>
        <dbReference type="Proteomes" id="UP000218327"/>
    </source>
</evidence>
<dbReference type="Gene3D" id="3.40.50.10070">
    <property type="entry name" value="TolB, N-terminal domain"/>
    <property type="match status" value="1"/>
</dbReference>
<evidence type="ECO:0000256" key="2">
    <source>
        <dbReference type="ARBA" id="ARBA00009820"/>
    </source>
</evidence>
<evidence type="ECO:0000259" key="6">
    <source>
        <dbReference type="Pfam" id="PF04052"/>
    </source>
</evidence>
<keyword evidence="5" id="KW-0131">Cell cycle</keyword>
<keyword evidence="4 5" id="KW-0574">Periplasm</keyword>
<evidence type="ECO:0000256" key="4">
    <source>
        <dbReference type="ARBA" id="ARBA00022764"/>
    </source>
</evidence>